<dbReference type="InterPro" id="IPR012854">
    <property type="entry name" value="Cu_amine_oxidase-like_N"/>
</dbReference>
<dbReference type="PANTHER" id="PTHR30404">
    <property type="entry name" value="N-ACETYLMURAMOYL-L-ALANINE AMIDASE"/>
    <property type="match status" value="1"/>
</dbReference>
<dbReference type="Proteomes" id="UP000199659">
    <property type="component" value="Unassembled WGS sequence"/>
</dbReference>
<dbReference type="GO" id="GO:0009253">
    <property type="term" value="P:peptidoglycan catabolic process"/>
    <property type="evidence" value="ECO:0007669"/>
    <property type="project" value="InterPro"/>
</dbReference>
<dbReference type="Gene3D" id="3.30.457.10">
    <property type="entry name" value="Copper amine oxidase-like, N-terminal domain"/>
    <property type="match status" value="2"/>
</dbReference>
<dbReference type="Pfam" id="PF01520">
    <property type="entry name" value="Amidase_3"/>
    <property type="match status" value="1"/>
</dbReference>
<dbReference type="RefSeq" id="WP_092562396.1">
    <property type="nucleotide sequence ID" value="NZ_FOYZ01000012.1"/>
</dbReference>
<dbReference type="SMART" id="SM00646">
    <property type="entry name" value="Ami_3"/>
    <property type="match status" value="1"/>
</dbReference>
<dbReference type="InterPro" id="IPR002508">
    <property type="entry name" value="MurNAc-LAA_cat"/>
</dbReference>
<dbReference type="InterPro" id="IPR036582">
    <property type="entry name" value="Mao_N_sf"/>
</dbReference>
<dbReference type="EMBL" id="FOYZ01000012">
    <property type="protein sequence ID" value="SFR97304.1"/>
    <property type="molecule type" value="Genomic_DNA"/>
</dbReference>
<sequence length="731" mass="81593">MNRKKSICLYLLLLIVIFIPLQQVNAASSLKIKYDGKMCYYSDKQLKATLDGSTINISKTPGILINGYAMLPYIDVFKKALGASCKYDAGKGTITIKQYNTTIILNIGSRTAYINGKKVLAPVASKKVYYYKTKITRVLVPSRFVAEALGYSYTWNSKTATVQIASPYQIYYDGQWRLYEGSKGTVVFDGESIDVSDMPVIILNSTALVPAKKVFSNSSLNLSYKNNTTANIITISNETTTIQYELGSLTAYVNDIPYTLTEAPKKVKDNVTKKSYVMVPAKFTAQSLGYTYLWDTTDKTCEITSQQEIPEAETAVWQWKSDSTELTDSSVYSNLLLSMTLSRENSQEVFTLEGINPIQANFNFNQDTNSISLSIVNLDNSFEAIDTVMDQSVCIKKLVVSKCENGSTKVSIELLSGTDYYISASGNAYTLNFSNSSASAVSTLELAKPENMDFNLITDEDQYYDKRFLIKIPGNQVAFYQEHEIINTSPQINNISYEYNVEDNVTNIIFATNSVQGYRLKNNTDSFLLEVAEPKYIYNNIVVFDPGHGGDDPGAIQNGYYESNLNFAILYTYLEQYMNLDESNVKAYWTRREESEFLSLSERAAFAEQVDADLFISLHMNAASSSTASGTEIYYSTLNNTTNSFGVTSKLLADYLIETLPNNLGLKSRGVKTANYVVVKSNSVPAVLIELGFMTNSGDLSKLTDSSFQDTVALELYQEINSFFELYPTNR</sequence>
<organism evidence="3 4">
    <name type="scientific">Anaeromicropila populeti</name>
    <dbReference type="NCBI Taxonomy" id="37658"/>
    <lineage>
        <taxon>Bacteria</taxon>
        <taxon>Bacillati</taxon>
        <taxon>Bacillota</taxon>
        <taxon>Clostridia</taxon>
        <taxon>Lachnospirales</taxon>
        <taxon>Lachnospiraceae</taxon>
        <taxon>Anaeromicropila</taxon>
    </lineage>
</organism>
<dbReference type="SUPFAM" id="SSF53187">
    <property type="entry name" value="Zn-dependent exopeptidases"/>
    <property type="match status" value="1"/>
</dbReference>
<dbReference type="CDD" id="cd02696">
    <property type="entry name" value="MurNAc-LAA"/>
    <property type="match status" value="1"/>
</dbReference>
<dbReference type="OrthoDB" id="9806267at2"/>
<keyword evidence="4" id="KW-1185">Reference proteome</keyword>
<keyword evidence="1" id="KW-0378">Hydrolase</keyword>
<evidence type="ECO:0000256" key="1">
    <source>
        <dbReference type="ARBA" id="ARBA00022801"/>
    </source>
</evidence>
<reference evidence="3 4" key="1">
    <citation type="submission" date="2016-10" db="EMBL/GenBank/DDBJ databases">
        <authorList>
            <person name="de Groot N.N."/>
        </authorList>
    </citation>
    <scope>NUCLEOTIDE SEQUENCE [LARGE SCALE GENOMIC DNA]</scope>
    <source>
        <strain evidence="3 4">743A</strain>
    </source>
</reference>
<dbReference type="Gene3D" id="3.40.630.40">
    <property type="entry name" value="Zn-dependent exopeptidases"/>
    <property type="match status" value="1"/>
</dbReference>
<proteinExistence type="predicted"/>
<dbReference type="SUPFAM" id="SSF55383">
    <property type="entry name" value="Copper amine oxidase, domain N"/>
    <property type="match status" value="3"/>
</dbReference>
<dbReference type="STRING" id="37658.SAMN05661086_02988"/>
<dbReference type="Pfam" id="PF07833">
    <property type="entry name" value="Cu_amine_oxidN1"/>
    <property type="match status" value="2"/>
</dbReference>
<protein>
    <submittedName>
        <fullName evidence="3">N-acetylmuramoyl-L-alanine amidase</fullName>
    </submittedName>
</protein>
<dbReference type="GO" id="GO:0030288">
    <property type="term" value="C:outer membrane-bounded periplasmic space"/>
    <property type="evidence" value="ECO:0007669"/>
    <property type="project" value="TreeGrafter"/>
</dbReference>
<gene>
    <name evidence="3" type="ORF">SAMN05661086_02988</name>
</gene>
<dbReference type="InterPro" id="IPR050695">
    <property type="entry name" value="N-acetylmuramoyl_amidase_3"/>
</dbReference>
<feature type="domain" description="MurNAc-LAA" evidence="2">
    <location>
        <begin position="604"/>
        <end position="721"/>
    </location>
</feature>
<dbReference type="AlphaFoldDB" id="A0A1I6L1G3"/>
<evidence type="ECO:0000259" key="2">
    <source>
        <dbReference type="SMART" id="SM00646"/>
    </source>
</evidence>
<evidence type="ECO:0000313" key="3">
    <source>
        <dbReference type="EMBL" id="SFR97304.1"/>
    </source>
</evidence>
<dbReference type="GO" id="GO:0008745">
    <property type="term" value="F:N-acetylmuramoyl-L-alanine amidase activity"/>
    <property type="evidence" value="ECO:0007669"/>
    <property type="project" value="InterPro"/>
</dbReference>
<name>A0A1I6L1G3_9FIRM</name>
<dbReference type="PANTHER" id="PTHR30404:SF0">
    <property type="entry name" value="N-ACETYLMURAMOYL-L-ALANINE AMIDASE AMIC"/>
    <property type="match status" value="1"/>
</dbReference>
<evidence type="ECO:0000313" key="4">
    <source>
        <dbReference type="Proteomes" id="UP000199659"/>
    </source>
</evidence>
<accession>A0A1I6L1G3</accession>